<dbReference type="SUPFAM" id="SSF54001">
    <property type="entry name" value="Cysteine proteinases"/>
    <property type="match status" value="1"/>
</dbReference>
<feature type="domain" description="Peptidase C1A papain C-terminal" evidence="3">
    <location>
        <begin position="74"/>
        <end position="290"/>
    </location>
</feature>
<evidence type="ECO:0000259" key="3">
    <source>
        <dbReference type="SMART" id="SM00645"/>
    </source>
</evidence>
<comment type="similarity">
    <text evidence="1">Belongs to the peptidase C1 family.</text>
</comment>
<dbReference type="PROSITE" id="PS00639">
    <property type="entry name" value="THIOL_PROTEASE_HIS"/>
    <property type="match status" value="1"/>
</dbReference>
<evidence type="ECO:0000256" key="1">
    <source>
        <dbReference type="ARBA" id="ARBA00008455"/>
    </source>
</evidence>
<dbReference type="CDD" id="cd02619">
    <property type="entry name" value="Peptidase_C1"/>
    <property type="match status" value="1"/>
</dbReference>
<accession>A0ABW3XZD3</accession>
<dbReference type="EMBL" id="JBHTMY010000002">
    <property type="protein sequence ID" value="MFD1314568.1"/>
    <property type="molecule type" value="Genomic_DNA"/>
</dbReference>
<dbReference type="InterPro" id="IPR025660">
    <property type="entry name" value="Pept_his_AS"/>
</dbReference>
<gene>
    <name evidence="4" type="ORF">ACFQ39_02985</name>
</gene>
<dbReference type="Pfam" id="PF00112">
    <property type="entry name" value="Peptidase_C1"/>
    <property type="match status" value="1"/>
</dbReference>
<dbReference type="SMART" id="SM00645">
    <property type="entry name" value="Pept_C1"/>
    <property type="match status" value="1"/>
</dbReference>
<feature type="chain" id="PRO_5045615307" evidence="2">
    <location>
        <begin position="21"/>
        <end position="312"/>
    </location>
</feature>
<evidence type="ECO:0000313" key="5">
    <source>
        <dbReference type="Proteomes" id="UP001597201"/>
    </source>
</evidence>
<keyword evidence="2" id="KW-0732">Signal</keyword>
<sequence length="312" mass="34953">MKKLLLLLIILFLNSCESSFSELQNPNVDEDGDPIVVNPDPENETLGVEGGYCYGYSPPSSDHKVAEIQIPANLPASIDLSEYLPEVRSQGTQGSCVAWATGYYLKTFQENLENDRKNTTSNDINMSPAFMFNQIKIQPCDGAVVSKGLELLVSQGLSSWNEFPYDDDNCFVMPTPELIELASPNKIQDFFYLNEGQVFEQTKTFLNNKQPIVIAVTIDRTYFGAREGSDAVYRKFQKDDGAHAMLVVGYDDTKQAFKVVNSWGKNWGNNGFVWIDYKAFQEANDPNSEFKILCEAWVSEDVIDLDNGLPTP</sequence>
<feature type="signal peptide" evidence="2">
    <location>
        <begin position="1"/>
        <end position="20"/>
    </location>
</feature>
<dbReference type="InterPro" id="IPR000668">
    <property type="entry name" value="Peptidase_C1A_C"/>
</dbReference>
<evidence type="ECO:0000256" key="2">
    <source>
        <dbReference type="SAM" id="SignalP"/>
    </source>
</evidence>
<organism evidence="4 5">
    <name type="scientific">Namhaeicola litoreus</name>
    <dbReference type="NCBI Taxonomy" id="1052145"/>
    <lineage>
        <taxon>Bacteria</taxon>
        <taxon>Pseudomonadati</taxon>
        <taxon>Bacteroidota</taxon>
        <taxon>Flavobacteriia</taxon>
        <taxon>Flavobacteriales</taxon>
        <taxon>Flavobacteriaceae</taxon>
        <taxon>Namhaeicola</taxon>
    </lineage>
</organism>
<dbReference type="InterPro" id="IPR013128">
    <property type="entry name" value="Peptidase_C1A"/>
</dbReference>
<dbReference type="InterPro" id="IPR038765">
    <property type="entry name" value="Papain-like_cys_pep_sf"/>
</dbReference>
<comment type="caution">
    <text evidence="4">The sequence shown here is derived from an EMBL/GenBank/DDBJ whole genome shotgun (WGS) entry which is preliminary data.</text>
</comment>
<name>A0ABW3XZD3_9FLAO</name>
<dbReference type="RefSeq" id="WP_377176298.1">
    <property type="nucleotide sequence ID" value="NZ_JBHTMY010000002.1"/>
</dbReference>
<protein>
    <submittedName>
        <fullName evidence="4">C1 family peptidase</fullName>
    </submittedName>
</protein>
<dbReference type="Proteomes" id="UP001597201">
    <property type="component" value="Unassembled WGS sequence"/>
</dbReference>
<dbReference type="Gene3D" id="3.90.70.10">
    <property type="entry name" value="Cysteine proteinases"/>
    <property type="match status" value="1"/>
</dbReference>
<dbReference type="PANTHER" id="PTHR12411">
    <property type="entry name" value="CYSTEINE PROTEASE FAMILY C1-RELATED"/>
    <property type="match status" value="1"/>
</dbReference>
<keyword evidence="5" id="KW-1185">Reference proteome</keyword>
<reference evidence="5" key="1">
    <citation type="journal article" date="2019" name="Int. J. Syst. Evol. Microbiol.">
        <title>The Global Catalogue of Microorganisms (GCM) 10K type strain sequencing project: providing services to taxonomists for standard genome sequencing and annotation.</title>
        <authorList>
            <consortium name="The Broad Institute Genomics Platform"/>
            <consortium name="The Broad Institute Genome Sequencing Center for Infectious Disease"/>
            <person name="Wu L."/>
            <person name="Ma J."/>
        </authorList>
    </citation>
    <scope>NUCLEOTIDE SEQUENCE [LARGE SCALE GENOMIC DNA]</scope>
    <source>
        <strain evidence="5">CCUG 61485</strain>
    </source>
</reference>
<evidence type="ECO:0000313" key="4">
    <source>
        <dbReference type="EMBL" id="MFD1314568.1"/>
    </source>
</evidence>
<proteinExistence type="inferred from homology"/>